<dbReference type="Proteomes" id="UP000504628">
    <property type="component" value="Chromosome 15"/>
</dbReference>
<feature type="compositionally biased region" description="Basic and acidic residues" evidence="1">
    <location>
        <begin position="246"/>
        <end position="266"/>
    </location>
</feature>
<dbReference type="KEGG" id="pdic:114512450"/>
<feature type="compositionally biased region" description="Low complexity" evidence="1">
    <location>
        <begin position="404"/>
        <end position="425"/>
    </location>
</feature>
<feature type="region of interest" description="Disordered" evidence="1">
    <location>
        <begin position="73"/>
        <end position="115"/>
    </location>
</feature>
<feature type="compositionally biased region" description="Low complexity" evidence="1">
    <location>
        <begin position="358"/>
        <end position="390"/>
    </location>
</feature>
<feature type="region of interest" description="Disordered" evidence="1">
    <location>
        <begin position="1"/>
        <end position="55"/>
    </location>
</feature>
<evidence type="ECO:0000313" key="2">
    <source>
        <dbReference type="Proteomes" id="UP000504628"/>
    </source>
</evidence>
<proteinExistence type="predicted"/>
<gene>
    <name evidence="3" type="primary">LOC114512450</name>
</gene>
<dbReference type="RefSeq" id="XP_028387212.1">
    <property type="nucleotide sequence ID" value="XM_028531411.1"/>
</dbReference>
<feature type="region of interest" description="Disordered" evidence="1">
    <location>
        <begin position="132"/>
        <end position="390"/>
    </location>
</feature>
<accession>A0A6J2N3Z1</accession>
<sequence>MGGLEQPPTSQSRGPTRSPKVSDTELPSSKSGNSPTNRPGITCNTGSRSLQGPPRELLRKQEMMKGLADGTVRYQGKGQRQCLPIAEPESAPDSKGKAFRMARKPQHPAAAGDVCGPETGVLLQLLSQGLTADMPSGLPPSREAEAEAKAKAKAKAQCSDSAGNRTGPREEDAANLRAWAAAENLTPKEGRSEPEGRRPLRVLLQRGIRRGGGSGTTSPGATRGKLGNSPARRATSPPRATFHLFSENEPRRLRFHRAGERGRVSELDPGARAPRTPQAAPLLAPRGSPFTKGQSRPSGSPDTTRRGPSARPTRTSETRSAGTGYSPRARGDYRGRSLAARRPALPIGSDSARAGLRAKAAGPAGNAGAVGLRSGGRPAAEGARRSSSSAAAVRVLLELRRLFPGSGSAAPAPDAAARRPGGSAPRPRRQLSLAAACRPPRPRPAIGRWLRLSWRLRGSVRSWCAVPRPPCSGAARTLGARAPSQEVAEVSRGVQLTWARLLGKPSSSGLLRLSGMEKRTPEAGSESPPAQSRPRPGLHSEVGRIAPS</sequence>
<feature type="compositionally biased region" description="Polar residues" evidence="1">
    <location>
        <begin position="312"/>
        <end position="323"/>
    </location>
</feature>
<keyword evidence="2" id="KW-1185">Reference proteome</keyword>
<feature type="region of interest" description="Disordered" evidence="1">
    <location>
        <begin position="506"/>
        <end position="548"/>
    </location>
</feature>
<name>A0A6J2N3Z1_9CHIR</name>
<feature type="compositionally biased region" description="Polar residues" evidence="1">
    <location>
        <begin position="291"/>
        <end position="302"/>
    </location>
</feature>
<feature type="compositionally biased region" description="Polar residues" evidence="1">
    <location>
        <begin position="7"/>
        <end position="50"/>
    </location>
</feature>
<feature type="compositionally biased region" description="Basic and acidic residues" evidence="1">
    <location>
        <begin position="186"/>
        <end position="198"/>
    </location>
</feature>
<organism evidence="2 3">
    <name type="scientific">Phyllostomus discolor</name>
    <name type="common">pale spear-nosed bat</name>
    <dbReference type="NCBI Taxonomy" id="89673"/>
    <lineage>
        <taxon>Eukaryota</taxon>
        <taxon>Metazoa</taxon>
        <taxon>Chordata</taxon>
        <taxon>Craniata</taxon>
        <taxon>Vertebrata</taxon>
        <taxon>Euteleostomi</taxon>
        <taxon>Mammalia</taxon>
        <taxon>Eutheria</taxon>
        <taxon>Laurasiatheria</taxon>
        <taxon>Chiroptera</taxon>
        <taxon>Yangochiroptera</taxon>
        <taxon>Phyllostomidae</taxon>
        <taxon>Phyllostominae</taxon>
        <taxon>Phyllostomus</taxon>
    </lineage>
</organism>
<evidence type="ECO:0000256" key="1">
    <source>
        <dbReference type="SAM" id="MobiDB-lite"/>
    </source>
</evidence>
<reference evidence="3" key="1">
    <citation type="submission" date="2025-08" db="UniProtKB">
        <authorList>
            <consortium name="RefSeq"/>
        </authorList>
    </citation>
    <scope>IDENTIFICATION</scope>
    <source>
        <tissue evidence="3">Muscle</tissue>
    </source>
</reference>
<evidence type="ECO:0000313" key="3">
    <source>
        <dbReference type="RefSeq" id="XP_028387212.1"/>
    </source>
</evidence>
<feature type="compositionally biased region" description="Basic residues" evidence="1">
    <location>
        <begin position="97"/>
        <end position="106"/>
    </location>
</feature>
<dbReference type="AlphaFoldDB" id="A0A6J2N3Z1"/>
<feature type="region of interest" description="Disordered" evidence="1">
    <location>
        <begin position="404"/>
        <end position="429"/>
    </location>
</feature>
<dbReference type="GeneID" id="114512450"/>
<dbReference type="InParanoid" id="A0A6J2N3Z1"/>
<protein>
    <submittedName>
        <fullName evidence="3">Collagen alpha-1(I) chain-like</fullName>
    </submittedName>
</protein>